<protein>
    <submittedName>
        <fullName evidence="3">Uncharacterized protein</fullName>
    </submittedName>
</protein>
<sequence>MKYKSDILKYIAAIIGCVLGAYLFVSNNGVDNDNLNSAIGLIVMVVCPIYILGHSINSYLDASEKRRAERLAEKERYQEQKRQELKEKEDKYNAFRNELIARNGEPGRVVLIHESRFDQFNMDNELIVFDKVKKLWLCGHEIAIGDINSFMVDDESTILKGDIKAVTSTNTGSLAGRSIAGALIGGEAGAIIGGATAKKETIFRQENDKVIHDYALVVNVCDLNNPMLLIKIGRDKKKAMEINALMQVIMSMK</sequence>
<evidence type="ECO:0000313" key="4">
    <source>
        <dbReference type="Proteomes" id="UP000297872"/>
    </source>
</evidence>
<keyword evidence="2" id="KW-0812">Transmembrane</keyword>
<keyword evidence="1" id="KW-0175">Coiled coil</keyword>
<keyword evidence="2" id="KW-1133">Transmembrane helix</keyword>
<comment type="caution">
    <text evidence="3">The sequence shown here is derived from an EMBL/GenBank/DDBJ whole genome shotgun (WGS) entry which is preliminary data.</text>
</comment>
<dbReference type="RefSeq" id="WP_134842424.1">
    <property type="nucleotide sequence ID" value="NZ_SGVY01000002.1"/>
</dbReference>
<organism evidence="3 4">
    <name type="scientific">Segatella hominis</name>
    <dbReference type="NCBI Taxonomy" id="2518605"/>
    <lineage>
        <taxon>Bacteria</taxon>
        <taxon>Pseudomonadati</taxon>
        <taxon>Bacteroidota</taxon>
        <taxon>Bacteroidia</taxon>
        <taxon>Bacteroidales</taxon>
        <taxon>Prevotellaceae</taxon>
        <taxon>Segatella</taxon>
    </lineage>
</organism>
<dbReference type="AlphaFoldDB" id="A0A4Y8VUU6"/>
<dbReference type="Proteomes" id="UP000297872">
    <property type="component" value="Unassembled WGS sequence"/>
</dbReference>
<keyword evidence="2" id="KW-0472">Membrane</keyword>
<evidence type="ECO:0000313" key="3">
    <source>
        <dbReference type="EMBL" id="TFH84379.1"/>
    </source>
</evidence>
<keyword evidence="4" id="KW-1185">Reference proteome</keyword>
<evidence type="ECO:0000256" key="1">
    <source>
        <dbReference type="SAM" id="Coils"/>
    </source>
</evidence>
<feature type="transmembrane region" description="Helical" evidence="2">
    <location>
        <begin position="7"/>
        <end position="25"/>
    </location>
</feature>
<proteinExistence type="predicted"/>
<reference evidence="3 4" key="1">
    <citation type="submission" date="2019-02" db="EMBL/GenBank/DDBJ databases">
        <title>Draft Genome Sequence of the Prevotella sp. BCRC 81118, Isolated from Human Feces.</title>
        <authorList>
            <person name="Huang C.-H."/>
        </authorList>
    </citation>
    <scope>NUCLEOTIDE SEQUENCE [LARGE SCALE GENOMIC DNA]</scope>
    <source>
        <strain evidence="3 4">BCRC 81118</strain>
    </source>
</reference>
<feature type="coiled-coil region" evidence="1">
    <location>
        <begin position="60"/>
        <end position="98"/>
    </location>
</feature>
<evidence type="ECO:0000256" key="2">
    <source>
        <dbReference type="SAM" id="Phobius"/>
    </source>
</evidence>
<name>A0A4Y8VUU6_9BACT</name>
<accession>A0A4Y8VUU6</accession>
<gene>
    <name evidence="3" type="ORF">EXN75_00795</name>
</gene>
<dbReference type="GeneID" id="302993834"/>
<feature type="transmembrane region" description="Helical" evidence="2">
    <location>
        <begin position="37"/>
        <end position="60"/>
    </location>
</feature>
<dbReference type="EMBL" id="SGVY01000002">
    <property type="protein sequence ID" value="TFH84379.1"/>
    <property type="molecule type" value="Genomic_DNA"/>
</dbReference>